<evidence type="ECO:0000256" key="2">
    <source>
        <dbReference type="ARBA" id="ARBA00022679"/>
    </source>
</evidence>
<organism evidence="3 4">
    <name type="scientific">Hydrogenophaga laconesensis</name>
    <dbReference type="NCBI Taxonomy" id="1805971"/>
    <lineage>
        <taxon>Bacteria</taxon>
        <taxon>Pseudomonadati</taxon>
        <taxon>Pseudomonadota</taxon>
        <taxon>Betaproteobacteria</taxon>
        <taxon>Burkholderiales</taxon>
        <taxon>Comamonadaceae</taxon>
        <taxon>Hydrogenophaga</taxon>
    </lineage>
</organism>
<dbReference type="SUPFAM" id="SSF53335">
    <property type="entry name" value="S-adenosyl-L-methionine-dependent methyltransferases"/>
    <property type="match status" value="1"/>
</dbReference>
<dbReference type="NCBIfam" id="TIGR00095">
    <property type="entry name" value="16S rRNA (guanine(966)-N(2))-methyltransferase RsmD"/>
    <property type="match status" value="1"/>
</dbReference>
<dbReference type="InterPro" id="IPR004398">
    <property type="entry name" value="RNA_MeTrfase_RsmD"/>
</dbReference>
<dbReference type="EMBL" id="JAVDWE010000007">
    <property type="protein sequence ID" value="MDR7095132.1"/>
    <property type="molecule type" value="Genomic_DNA"/>
</dbReference>
<dbReference type="Gene3D" id="3.40.50.150">
    <property type="entry name" value="Vaccinia Virus protein VP39"/>
    <property type="match status" value="1"/>
</dbReference>
<name>A0ABU1VCD8_9BURK</name>
<dbReference type="InterPro" id="IPR029063">
    <property type="entry name" value="SAM-dependent_MTases_sf"/>
</dbReference>
<dbReference type="Pfam" id="PF03602">
    <property type="entry name" value="Cons_hypoth95"/>
    <property type="match status" value="1"/>
</dbReference>
<keyword evidence="2" id="KW-0808">Transferase</keyword>
<evidence type="ECO:0000313" key="3">
    <source>
        <dbReference type="EMBL" id="MDR7095132.1"/>
    </source>
</evidence>
<proteinExistence type="predicted"/>
<gene>
    <name evidence="3" type="ORF">J2X09_002876</name>
</gene>
<reference evidence="3 4" key="1">
    <citation type="submission" date="2023-07" db="EMBL/GenBank/DDBJ databases">
        <title>Sorghum-associated microbial communities from plants grown in Nebraska, USA.</title>
        <authorList>
            <person name="Schachtman D."/>
        </authorList>
    </citation>
    <scope>NUCLEOTIDE SEQUENCE [LARGE SCALE GENOMIC DNA]</scope>
    <source>
        <strain evidence="3 4">BE240</strain>
    </source>
</reference>
<keyword evidence="4" id="KW-1185">Reference proteome</keyword>
<dbReference type="PANTHER" id="PTHR43542">
    <property type="entry name" value="METHYLTRANSFERASE"/>
    <property type="match status" value="1"/>
</dbReference>
<dbReference type="RefSeq" id="WP_204733970.1">
    <property type="nucleotide sequence ID" value="NZ_JAVDWE010000007.1"/>
</dbReference>
<dbReference type="PANTHER" id="PTHR43542:SF1">
    <property type="entry name" value="METHYLTRANSFERASE"/>
    <property type="match status" value="1"/>
</dbReference>
<sequence length="204" mass="21900">MKKPAPSAARTAANAPHEVRIIGGLWKRTRLPVADRPGLRPTPSRVRETLFNWLGQDLSGWRCIDAFAGTGALGLEAASRGAVDVTLVEQDSALLGNLGRVVTQLKAQGVRVERGDGVAALRQRSGQGLDVVFLDPPFGDGQNETLYLAALAAARQAVREDGLIYLEAPRVWGEDELAQMGLQIHRQGRAGAVAFHLLRPLSAQ</sequence>
<dbReference type="InterPro" id="IPR002052">
    <property type="entry name" value="DNA_methylase_N6_adenine_CS"/>
</dbReference>
<comment type="caution">
    <text evidence="3">The sequence shown here is derived from an EMBL/GenBank/DDBJ whole genome shotgun (WGS) entry which is preliminary data.</text>
</comment>
<dbReference type="CDD" id="cd02440">
    <property type="entry name" value="AdoMet_MTases"/>
    <property type="match status" value="1"/>
</dbReference>
<evidence type="ECO:0000256" key="1">
    <source>
        <dbReference type="ARBA" id="ARBA00022603"/>
    </source>
</evidence>
<accession>A0ABU1VCD8</accession>
<keyword evidence="1" id="KW-0489">Methyltransferase</keyword>
<evidence type="ECO:0000313" key="4">
    <source>
        <dbReference type="Proteomes" id="UP001265550"/>
    </source>
</evidence>
<dbReference type="Proteomes" id="UP001265550">
    <property type="component" value="Unassembled WGS sequence"/>
</dbReference>
<dbReference type="PROSITE" id="PS00092">
    <property type="entry name" value="N6_MTASE"/>
    <property type="match status" value="1"/>
</dbReference>
<dbReference type="PIRSF" id="PIRSF004553">
    <property type="entry name" value="CHP00095"/>
    <property type="match status" value="1"/>
</dbReference>
<protein>
    <submittedName>
        <fullName evidence="3">16S rRNA (Guanine(966)-N(2))-methyltransferase RsmD</fullName>
    </submittedName>
</protein>